<protein>
    <submittedName>
        <fullName evidence="5">HlyD family efflux transporter periplasmic adaptor subunit</fullName>
    </submittedName>
</protein>
<dbReference type="InterPro" id="IPR050739">
    <property type="entry name" value="MFP"/>
</dbReference>
<comment type="subcellular location">
    <subcellularLocation>
        <location evidence="1">Membrane</location>
        <topology evidence="1">Single-pass membrane protein</topology>
    </subcellularLocation>
</comment>
<dbReference type="Gene3D" id="1.10.287.470">
    <property type="entry name" value="Helix hairpin bin"/>
    <property type="match status" value="1"/>
</dbReference>
<evidence type="ECO:0000256" key="1">
    <source>
        <dbReference type="ARBA" id="ARBA00004167"/>
    </source>
</evidence>
<dbReference type="Gene3D" id="2.40.30.170">
    <property type="match status" value="1"/>
</dbReference>
<dbReference type="Proteomes" id="UP000484255">
    <property type="component" value="Unassembled WGS sequence"/>
</dbReference>
<dbReference type="PANTHER" id="PTHR30386">
    <property type="entry name" value="MEMBRANE FUSION SUBUNIT OF EMRAB-TOLC MULTIDRUG EFFLUX PUMP"/>
    <property type="match status" value="1"/>
</dbReference>
<dbReference type="AlphaFoldDB" id="A0A7C9PI50"/>
<evidence type="ECO:0000256" key="3">
    <source>
        <dbReference type="ARBA" id="ARBA00022989"/>
    </source>
</evidence>
<comment type="caution">
    <text evidence="5">The sequence shown here is derived from an EMBL/GenBank/DDBJ whole genome shotgun (WGS) entry which is preliminary data.</text>
</comment>
<organism evidence="5 6">
    <name type="scientific">Ideonella livida</name>
    <dbReference type="NCBI Taxonomy" id="2707176"/>
    <lineage>
        <taxon>Bacteria</taxon>
        <taxon>Pseudomonadati</taxon>
        <taxon>Pseudomonadota</taxon>
        <taxon>Betaproteobacteria</taxon>
        <taxon>Burkholderiales</taxon>
        <taxon>Sphaerotilaceae</taxon>
        <taxon>Ideonella</taxon>
    </lineage>
</organism>
<evidence type="ECO:0000313" key="6">
    <source>
        <dbReference type="Proteomes" id="UP000484255"/>
    </source>
</evidence>
<accession>A0A7C9PI50</accession>
<evidence type="ECO:0000256" key="2">
    <source>
        <dbReference type="ARBA" id="ARBA00022692"/>
    </source>
</evidence>
<gene>
    <name evidence="5" type="ORF">G3A44_14460</name>
</gene>
<dbReference type="PANTHER" id="PTHR30386:SF26">
    <property type="entry name" value="TRANSPORT PROTEIN COMB"/>
    <property type="match status" value="1"/>
</dbReference>
<dbReference type="GO" id="GO:0016020">
    <property type="term" value="C:membrane"/>
    <property type="evidence" value="ECO:0007669"/>
    <property type="project" value="UniProtKB-SubCell"/>
</dbReference>
<evidence type="ECO:0000313" key="5">
    <source>
        <dbReference type="EMBL" id="NDY92388.1"/>
    </source>
</evidence>
<name>A0A7C9PI50_9BURK</name>
<dbReference type="RefSeq" id="WP_163458239.1">
    <property type="nucleotide sequence ID" value="NZ_JAAGOH010000017.1"/>
</dbReference>
<sequence length="426" mass="46388">MLNTWRERLQSRKGGVMLACGAVTCIVAGTLVYRETRQITTQAFINAPVITLRAPIPGRTQLEDGLRVGRRIAKGEQLGAVVGDTENPRISELTGNIAELVSQRAARQAEIEAIDVQLAHRRKEMAEQQQRASVQQTVDVQGARASLALAVAEFERANTALGESRSKVERYDSLRTSGFISVAAYDTAKAEEDMARAAQRASKEAVQRAETVLTGARQGVQLDGSRGLPYAVTRSQEIAQSIADLTARKGQLDMQIQAIVAEAAVLQRELDKQTSARLTSPVQGAIWSIDANSGNAVTRQGAVLQLVNCEDRWVEAFFSEKDAARMAAGTRVKVRSYYDAGHEWDGEVISVRYGTGRVTVGQYVVDPPPEVMRRQLPVRVATARIQVEWGPEERSAPLCNVGRSVEVLPSDGTRTSASLDPRPTTP</sequence>
<keyword evidence="2" id="KW-0812">Transmembrane</keyword>
<keyword evidence="4" id="KW-0472">Membrane</keyword>
<evidence type="ECO:0000256" key="4">
    <source>
        <dbReference type="ARBA" id="ARBA00023136"/>
    </source>
</evidence>
<proteinExistence type="predicted"/>
<reference evidence="5 6" key="1">
    <citation type="submission" date="2020-02" db="EMBL/GenBank/DDBJ databases">
        <title>Ideonella bacterium strain TBM-1.</title>
        <authorList>
            <person name="Chen W.-M."/>
        </authorList>
    </citation>
    <scope>NUCLEOTIDE SEQUENCE [LARGE SCALE GENOMIC DNA]</scope>
    <source>
        <strain evidence="5 6">TBM-1</strain>
    </source>
</reference>
<keyword evidence="3" id="KW-1133">Transmembrane helix</keyword>
<keyword evidence="6" id="KW-1185">Reference proteome</keyword>
<dbReference type="EMBL" id="JAAGOH010000017">
    <property type="protein sequence ID" value="NDY92388.1"/>
    <property type="molecule type" value="Genomic_DNA"/>
</dbReference>